<evidence type="ECO:0000256" key="14">
    <source>
        <dbReference type="PROSITE-ProRule" id="PRU10144"/>
    </source>
</evidence>
<feature type="binding site" evidence="12">
    <location>
        <position position="216"/>
    </location>
    <ligand>
        <name>Ca(2+)</name>
        <dbReference type="ChEBI" id="CHEBI:29108"/>
        <label>2</label>
    </ligand>
</feature>
<dbReference type="GO" id="GO:0015420">
    <property type="term" value="F:ABC-type vitamin B12 transporter activity"/>
    <property type="evidence" value="ECO:0007669"/>
    <property type="project" value="InterPro"/>
</dbReference>
<evidence type="ECO:0000256" key="11">
    <source>
        <dbReference type="ARBA" id="ARBA00023237"/>
    </source>
</evidence>
<sequence length="617" mass="69350" precursor="true">MNNKKNIFLSSITIGVMASSTAVWAENNDKLSVTANRFQEPLSSILAPITVIERDQIDRWQSNSVLDVLRRMPGIDIAQNGGIGQMSNVFIRGSESRHVLILIDGVRTNQAGISGSYDLSQLPLSLIQRIEYIRGPRSAVYGSDAIGGVINFMTKRQQDGSTLNASMGSHGYQNYNGSTQQKMGDNTTLSMAGGYTYTKGINVVDDTVPVAAPYHDAHGFLNKSYWLGLDHTFNDHIQGYVKGFGYDNRTTYAATYAGGTDQSKAYNRSYEAGIKFHQNNYFSQIITAYNQTKDYNYISTNGRDGLGSSVDNAKQYNVQWGNTLLIENGMLSSGVDWQRQIIEAHSASVPNKQTVDNTGIYLTGQKQFNTLIVEGAVRSDNHDEFGWHSTWQTSIGWEFIDNYRLIASYGTAFKAPTLGQLYADNPSWGIKGNPHLNPEKSKQWEAGVEGITQGVDWRLSLYKNDIDNLIAFNNNTYINYSNAKIKGAEWVGEVDTGLFHHQLTLQYIDARDANNHLLSRRAKQQLKYQVDWITGDIDWGIQYQYIGKRYDNDYNQFPTQRVKLAGVSLWDITASYPITSQFSIRGRIANLFDKDYETAYGYRTPGREYFLTGSYNF</sequence>
<keyword evidence="17" id="KW-0675">Receptor</keyword>
<keyword evidence="7 12" id="KW-0406">Ion transport</keyword>
<keyword evidence="11 12" id="KW-0998">Cell outer membrane</keyword>
<dbReference type="HAMAP" id="MF_01531">
    <property type="entry name" value="BtuB"/>
    <property type="match status" value="1"/>
</dbReference>
<dbReference type="NCBIfam" id="TIGR01779">
    <property type="entry name" value="TonB-B12"/>
    <property type="match status" value="1"/>
</dbReference>
<dbReference type="EMBL" id="LXEN01000088">
    <property type="protein sequence ID" value="OAT27878.1"/>
    <property type="molecule type" value="Genomic_DNA"/>
</dbReference>
<dbReference type="InterPro" id="IPR000531">
    <property type="entry name" value="Beta-barrel_TonB"/>
</dbReference>
<protein>
    <recommendedName>
        <fullName evidence="12">Vitamin B12 transporter BtuB</fullName>
    </recommendedName>
    <alternativeName>
        <fullName evidence="12">Cobalamin receptor</fullName>
    </alternativeName>
    <alternativeName>
        <fullName evidence="12">Outer membrane cobalamin translocator</fullName>
    </alternativeName>
</protein>
<keyword evidence="3 12" id="KW-1134">Transmembrane beta strand</keyword>
<evidence type="ECO:0000256" key="8">
    <source>
        <dbReference type="ARBA" id="ARBA00023077"/>
    </source>
</evidence>
<keyword evidence="18" id="KW-1185">Reference proteome</keyword>
<feature type="binding site" evidence="12">
    <location>
        <position position="309"/>
    </location>
    <ligand>
        <name>cyanocob(III)alamin</name>
        <dbReference type="ChEBI" id="CHEBI:17439"/>
    </ligand>
</feature>
<feature type="binding site" evidence="12">
    <location>
        <position position="254"/>
    </location>
    <ligand>
        <name>cyanocob(III)alamin</name>
        <dbReference type="ChEBI" id="CHEBI:17439"/>
    </ligand>
</feature>
<dbReference type="PANTHER" id="PTHR30069">
    <property type="entry name" value="TONB-DEPENDENT OUTER MEMBRANE RECEPTOR"/>
    <property type="match status" value="1"/>
</dbReference>
<feature type="binding site" evidence="12">
    <location>
        <position position="520"/>
    </location>
    <ligand>
        <name>cyanocob(III)alamin</name>
        <dbReference type="ChEBI" id="CHEBI:17439"/>
    </ligand>
</feature>
<keyword evidence="9 12" id="KW-0626">Porin</keyword>
<dbReference type="InterPro" id="IPR039426">
    <property type="entry name" value="TonB-dep_rcpt-like"/>
</dbReference>
<dbReference type="Pfam" id="PF00593">
    <property type="entry name" value="TonB_dep_Rec_b-barrel"/>
    <property type="match status" value="1"/>
</dbReference>
<dbReference type="CDD" id="cd01347">
    <property type="entry name" value="ligand_gated_channel"/>
    <property type="match status" value="1"/>
</dbReference>
<evidence type="ECO:0000256" key="9">
    <source>
        <dbReference type="ARBA" id="ARBA00023114"/>
    </source>
</evidence>
<dbReference type="GO" id="GO:0046930">
    <property type="term" value="C:pore complex"/>
    <property type="evidence" value="ECO:0007669"/>
    <property type="project" value="UniProtKB-KW"/>
</dbReference>
<dbReference type="GO" id="GO:0046872">
    <property type="term" value="F:metal ion binding"/>
    <property type="evidence" value="ECO:0007669"/>
    <property type="project" value="UniProtKB-KW"/>
</dbReference>
<keyword evidence="5 12" id="KW-0732">Signal</keyword>
<feature type="signal peptide" evidence="12">
    <location>
        <begin position="1"/>
        <end position="25"/>
    </location>
</feature>
<dbReference type="InterPro" id="IPR012910">
    <property type="entry name" value="Plug_dom"/>
</dbReference>
<evidence type="ECO:0000313" key="17">
    <source>
        <dbReference type="EMBL" id="OAT27878.1"/>
    </source>
</evidence>
<feature type="short sequence motif" description="TonB box" evidence="12">
    <location>
        <begin position="29"/>
        <end position="36"/>
    </location>
</feature>
<dbReference type="Pfam" id="PF07715">
    <property type="entry name" value="Plug"/>
    <property type="match status" value="1"/>
</dbReference>
<dbReference type="InterPro" id="IPR010101">
    <property type="entry name" value="B12_transptr_BtuB"/>
</dbReference>
<keyword evidence="10 12" id="KW-0472">Membrane</keyword>
<dbReference type="SUPFAM" id="SSF56935">
    <property type="entry name" value="Porins"/>
    <property type="match status" value="1"/>
</dbReference>
<keyword evidence="8 12" id="KW-0798">TonB box</keyword>
<dbReference type="PATRIC" id="fig|1354337.4.peg.1835"/>
<feature type="binding site" evidence="12">
    <location>
        <position position="202"/>
    </location>
    <ligand>
        <name>Ca(2+)</name>
        <dbReference type="ChEBI" id="CHEBI:29108"/>
        <label>1</label>
    </ligand>
</feature>
<evidence type="ECO:0000313" key="18">
    <source>
        <dbReference type="Proteomes" id="UP000094023"/>
    </source>
</evidence>
<evidence type="ECO:0000259" key="15">
    <source>
        <dbReference type="Pfam" id="PF00593"/>
    </source>
</evidence>
<dbReference type="RefSeq" id="WP_066749748.1">
    <property type="nucleotide sequence ID" value="NZ_LXEN01000088.1"/>
</dbReference>
<evidence type="ECO:0000256" key="2">
    <source>
        <dbReference type="ARBA" id="ARBA00022448"/>
    </source>
</evidence>
<comment type="caution">
    <text evidence="17">The sequence shown here is derived from an EMBL/GenBank/DDBJ whole genome shotgun (WGS) entry which is preliminary data.</text>
</comment>
<feature type="binding site" evidence="12">
    <location>
        <begin position="113"/>
        <end position="114"/>
    </location>
    <ligand>
        <name>cyanocob(III)alamin</name>
        <dbReference type="ChEBI" id="CHEBI:17439"/>
    </ligand>
</feature>
<comment type="similarity">
    <text evidence="12">Belongs to the TonB-dependent receptor family. BtuB (TC 1.B.14.3.1) subfamily.</text>
</comment>
<feature type="binding site" evidence="12">
    <location>
        <position position="252"/>
    </location>
    <ligand>
        <name>Ca(2+)</name>
        <dbReference type="ChEBI" id="CHEBI:29108"/>
        <label>2</label>
    </ligand>
</feature>
<dbReference type="PANTHER" id="PTHR30069:SF53">
    <property type="entry name" value="COLICIN I RECEPTOR-RELATED"/>
    <property type="match status" value="1"/>
</dbReference>
<evidence type="ECO:0000256" key="10">
    <source>
        <dbReference type="ARBA" id="ARBA00023136"/>
    </source>
</evidence>
<accession>A0A198FSM4</accession>
<dbReference type="NCBIfam" id="NF007926">
    <property type="entry name" value="PRK10641.1"/>
    <property type="match status" value="1"/>
</dbReference>
<evidence type="ECO:0000256" key="4">
    <source>
        <dbReference type="ARBA" id="ARBA00022692"/>
    </source>
</evidence>
<feature type="domain" description="TonB-dependent receptor plug" evidence="16">
    <location>
        <begin position="43"/>
        <end position="149"/>
    </location>
</feature>
<dbReference type="PROSITE" id="PS01156">
    <property type="entry name" value="TONB_DEPENDENT_REC_2"/>
    <property type="match status" value="1"/>
</dbReference>
<dbReference type="GO" id="GO:0006811">
    <property type="term" value="P:monoatomic ion transport"/>
    <property type="evidence" value="ECO:0007669"/>
    <property type="project" value="UniProtKB-KW"/>
</dbReference>
<gene>
    <name evidence="12" type="primary">btuB</name>
    <name evidence="17" type="ORF">M983_1779</name>
</gene>
<dbReference type="FunFam" id="2.170.130.10:FF:000002">
    <property type="entry name" value="Vitamin B12 transporter BtuB"/>
    <property type="match status" value="1"/>
</dbReference>
<feature type="binding site" evidence="12">
    <location>
        <position position="216"/>
    </location>
    <ligand>
        <name>Ca(2+)</name>
        <dbReference type="ChEBI" id="CHEBI:29108"/>
        <label>1</label>
    </ligand>
</feature>
<evidence type="ECO:0000256" key="3">
    <source>
        <dbReference type="ARBA" id="ARBA00022452"/>
    </source>
</evidence>
<dbReference type="AlphaFoldDB" id="A0A198FSM4"/>
<feature type="chain" id="PRO_5009002689" description="Vitamin B12 transporter BtuB" evidence="12">
    <location>
        <begin position="26"/>
        <end position="617"/>
    </location>
</feature>
<dbReference type="InterPro" id="IPR010917">
    <property type="entry name" value="TonB_rcpt_CS"/>
</dbReference>
<dbReference type="GO" id="GO:0015288">
    <property type="term" value="F:porin activity"/>
    <property type="evidence" value="ECO:0007669"/>
    <property type="project" value="UniProtKB-KW"/>
</dbReference>
<dbReference type="PROSITE" id="PS52016">
    <property type="entry name" value="TONB_DEPENDENT_REC_3"/>
    <property type="match status" value="1"/>
</dbReference>
<dbReference type="STRING" id="1354337.M983_1779"/>
<keyword evidence="4 12" id="KW-0812">Transmembrane</keyword>
<dbReference type="GO" id="GO:0009279">
    <property type="term" value="C:cell outer membrane"/>
    <property type="evidence" value="ECO:0007669"/>
    <property type="project" value="UniProtKB-SubCell"/>
</dbReference>
<reference evidence="17 18" key="1">
    <citation type="submission" date="2016-04" db="EMBL/GenBank/DDBJ databases">
        <title>ATOL: Assembling a taxonomically balanced genome-scale reconstruction of the evolutionary history of the Enterobacteriaceae.</title>
        <authorList>
            <person name="Plunkett G.III."/>
            <person name="Neeno-Eckwall E.C."/>
            <person name="Glasner J.D."/>
            <person name="Perna N.T."/>
        </authorList>
    </citation>
    <scope>NUCLEOTIDE SEQUENCE [LARGE SCALE GENOMIC DNA]</scope>
    <source>
        <strain evidence="17 18">ATCC 19692</strain>
    </source>
</reference>
<organism evidence="17 18">
    <name type="scientific">Proteus myxofaciens ATCC 19692</name>
    <dbReference type="NCBI Taxonomy" id="1354337"/>
    <lineage>
        <taxon>Bacteria</taxon>
        <taxon>Pseudomonadati</taxon>
        <taxon>Pseudomonadota</taxon>
        <taxon>Gammaproteobacteria</taxon>
        <taxon>Enterobacterales</taxon>
        <taxon>Morganellaceae</taxon>
        <taxon>Proteus</taxon>
    </lineage>
</organism>
<keyword evidence="12" id="KW-0479">Metal-binding</keyword>
<keyword evidence="6 12" id="KW-0106">Calcium</keyword>
<feature type="binding site" evidence="12">
    <location>
        <position position="261"/>
    </location>
    <ligand>
        <name>Ca(2+)</name>
        <dbReference type="ChEBI" id="CHEBI:29108"/>
        <label>2</label>
    </ligand>
</feature>
<evidence type="ECO:0000259" key="16">
    <source>
        <dbReference type="Pfam" id="PF07715"/>
    </source>
</evidence>
<dbReference type="OrthoDB" id="9764669at2"/>
<evidence type="ECO:0000256" key="1">
    <source>
        <dbReference type="ARBA" id="ARBA00004571"/>
    </source>
</evidence>
<evidence type="ECO:0000256" key="12">
    <source>
        <dbReference type="HAMAP-Rule" id="MF_01531"/>
    </source>
</evidence>
<comment type="subcellular location">
    <subcellularLocation>
        <location evidence="1 12 13">Cell outer membrane</location>
        <topology evidence="1 12 13">Multi-pass membrane protein</topology>
    </subcellularLocation>
</comment>
<evidence type="ECO:0000256" key="7">
    <source>
        <dbReference type="ARBA" id="ARBA00023065"/>
    </source>
</evidence>
<evidence type="ECO:0000256" key="6">
    <source>
        <dbReference type="ARBA" id="ARBA00022837"/>
    </source>
</evidence>
<dbReference type="InterPro" id="IPR037066">
    <property type="entry name" value="Plug_dom_sf"/>
</dbReference>
<proteinExistence type="inferred from homology"/>
<dbReference type="Gene3D" id="2.40.170.20">
    <property type="entry name" value="TonB-dependent receptor, beta-barrel domain"/>
    <property type="match status" value="1"/>
</dbReference>
<name>A0A198FSM4_9GAMM</name>
<evidence type="ECO:0000256" key="5">
    <source>
        <dbReference type="ARBA" id="ARBA00022729"/>
    </source>
</evidence>
<dbReference type="Proteomes" id="UP000094023">
    <property type="component" value="Unassembled WGS sequence"/>
</dbReference>
<dbReference type="Gene3D" id="2.170.130.10">
    <property type="entry name" value="TonB-dependent receptor, plug domain"/>
    <property type="match status" value="1"/>
</dbReference>
<feature type="domain" description="TonB-dependent receptor-like beta-barrel" evidence="15">
    <location>
        <begin position="176"/>
        <end position="591"/>
    </location>
</feature>
<evidence type="ECO:0000256" key="13">
    <source>
        <dbReference type="PROSITE-ProRule" id="PRU01360"/>
    </source>
</evidence>
<dbReference type="InterPro" id="IPR036942">
    <property type="entry name" value="Beta-barrel_TonB_sf"/>
</dbReference>
<feature type="short sequence motif" description="TonB C-terminal box" evidence="12 14">
    <location>
        <begin position="600"/>
        <end position="617"/>
    </location>
</feature>
<comment type="caution">
    <text evidence="12">Lacks conserved residue(s) required for the propagation of feature annotation.</text>
</comment>
<comment type="function">
    <text evidence="12">Involved in the active translocation of vitamin B12 (cyanocobalamin) across the outer membrane to the periplasmic space. It derives its energy for transport by interacting with the trans-periplasmic membrane protein TonB.</text>
</comment>
<keyword evidence="2 12" id="KW-0813">Transport</keyword>